<evidence type="ECO:0000313" key="1">
    <source>
        <dbReference type="EMBL" id="MCV5625438.1"/>
    </source>
</evidence>
<gene>
    <name evidence="1" type="ORF">OFN31_27715</name>
</gene>
<dbReference type="Gene3D" id="4.10.410.40">
    <property type="match status" value="1"/>
</dbReference>
<dbReference type="AlphaFoldDB" id="A0AAP3EKJ3"/>
<feature type="non-terminal residue" evidence="1">
    <location>
        <position position="133"/>
    </location>
</feature>
<evidence type="ECO:0000313" key="2">
    <source>
        <dbReference type="Proteomes" id="UP001208624"/>
    </source>
</evidence>
<feature type="non-terminal residue" evidence="1">
    <location>
        <position position="1"/>
    </location>
</feature>
<organism evidence="1 2">
    <name type="scientific">Escherichia coli</name>
    <dbReference type="NCBI Taxonomy" id="562"/>
    <lineage>
        <taxon>Bacteria</taxon>
        <taxon>Pseudomonadati</taxon>
        <taxon>Pseudomonadota</taxon>
        <taxon>Gammaproteobacteria</taxon>
        <taxon>Enterobacterales</taxon>
        <taxon>Enterobacteriaceae</taxon>
        <taxon>Escherichia</taxon>
    </lineage>
</organism>
<dbReference type="EMBL" id="JAOVKC010000454">
    <property type="protein sequence ID" value="MCV5625438.1"/>
    <property type="molecule type" value="Genomic_DNA"/>
</dbReference>
<dbReference type="Proteomes" id="UP001208624">
    <property type="component" value="Unassembled WGS sequence"/>
</dbReference>
<name>A0AAP3EKJ3_ECOLX</name>
<protein>
    <submittedName>
        <fullName evidence="1">Phage tail protein</fullName>
    </submittedName>
</protein>
<reference evidence="1" key="1">
    <citation type="submission" date="2023-06" db="EMBL/GenBank/DDBJ databases">
        <title>Deciphering the underlying mechanisms mediating the transmission of blaNDM gene from human to animals in China.</title>
        <authorList>
            <person name="Chen K."/>
            <person name="Chen S."/>
        </authorList>
    </citation>
    <scope>NUCLEOTIDE SEQUENCE</scope>
    <source>
        <strain evidence="1">1199</strain>
    </source>
</reference>
<accession>A0AAP3EKJ3</accession>
<sequence>MSSNFERSQLTKIMISSAPVTAETLDSASYLGLSCTIKEVQFTAGQKQDIDVTTLYSVEQENINGLGAASEISMSGNFYLNAAQNALRSAYDNDTTYGFKVIFPSGNGFTFMAEVRQHTWSAGTNGVVAATFS</sequence>
<comment type="caution">
    <text evidence="1">The sequence shown here is derived from an EMBL/GenBank/DDBJ whole genome shotgun (WGS) entry which is preliminary data.</text>
</comment>
<proteinExistence type="predicted"/>